<comment type="caution">
    <text evidence="2">The sequence shown here is derived from an EMBL/GenBank/DDBJ whole genome shotgun (WGS) entry which is preliminary data.</text>
</comment>
<dbReference type="EMBL" id="JABFAA010091973">
    <property type="protein sequence ID" value="MBA0700728.1"/>
    <property type="molecule type" value="Genomic_DNA"/>
</dbReference>
<dbReference type="Pfam" id="PF24924">
    <property type="entry name" value="DUF7745"/>
    <property type="match status" value="2"/>
</dbReference>
<protein>
    <recommendedName>
        <fullName evidence="1">DUF7745 domain-containing protein</fullName>
    </recommendedName>
</protein>
<evidence type="ECO:0000259" key="1">
    <source>
        <dbReference type="Pfam" id="PF24924"/>
    </source>
</evidence>
<feature type="non-terminal residue" evidence="2">
    <location>
        <position position="166"/>
    </location>
</feature>
<dbReference type="PANTHER" id="PTHR48200:SF1">
    <property type="entry name" value="AMINOTRANSFERASE-LIKE PLANT MOBILE DOMAIN-CONTAINING PROTEIN"/>
    <property type="match status" value="1"/>
</dbReference>
<reference evidence="2 3" key="1">
    <citation type="journal article" date="2019" name="Genome Biol. Evol.">
        <title>Insights into the evolution of the New World diploid cottons (Gossypium, subgenus Houzingenia) based on genome sequencing.</title>
        <authorList>
            <person name="Grover C.E."/>
            <person name="Arick M.A. 2nd"/>
            <person name="Thrash A."/>
            <person name="Conover J.L."/>
            <person name="Sanders W.S."/>
            <person name="Peterson D.G."/>
            <person name="Frelichowski J.E."/>
            <person name="Scheffler J.A."/>
            <person name="Scheffler B.E."/>
            <person name="Wendel J.F."/>
        </authorList>
    </citation>
    <scope>NUCLEOTIDE SEQUENCE [LARGE SCALE GENOMIC DNA]</scope>
    <source>
        <strain evidence="2">185</strain>
        <tissue evidence="2">Leaf</tissue>
    </source>
</reference>
<name>A0A7J8YM95_GOSAI</name>
<evidence type="ECO:0000313" key="2">
    <source>
        <dbReference type="EMBL" id="MBA0700728.1"/>
    </source>
</evidence>
<keyword evidence="3" id="KW-1185">Reference proteome</keyword>
<dbReference type="AlphaFoldDB" id="A0A7J8YM95"/>
<accession>A0A7J8YM95</accession>
<dbReference type="InterPro" id="IPR056647">
    <property type="entry name" value="DUF7745"/>
</dbReference>
<gene>
    <name evidence="2" type="ORF">Goari_022422</name>
</gene>
<feature type="domain" description="DUF7745" evidence="1">
    <location>
        <begin position="7"/>
        <end position="49"/>
    </location>
</feature>
<dbReference type="Proteomes" id="UP000593577">
    <property type="component" value="Unassembled WGS sequence"/>
</dbReference>
<dbReference type="PANTHER" id="PTHR48200">
    <property type="entry name" value="PROTEIN, PUTATIVE-RELATED"/>
    <property type="match status" value="1"/>
</dbReference>
<feature type="domain" description="DUF7745" evidence="1">
    <location>
        <begin position="52"/>
        <end position="110"/>
    </location>
</feature>
<organism evidence="2 3">
    <name type="scientific">Gossypium aridum</name>
    <name type="common">American cotton</name>
    <name type="synonym">Erioxylum aridum</name>
    <dbReference type="NCBI Taxonomy" id="34290"/>
    <lineage>
        <taxon>Eukaryota</taxon>
        <taxon>Viridiplantae</taxon>
        <taxon>Streptophyta</taxon>
        <taxon>Embryophyta</taxon>
        <taxon>Tracheophyta</taxon>
        <taxon>Spermatophyta</taxon>
        <taxon>Magnoliopsida</taxon>
        <taxon>eudicotyledons</taxon>
        <taxon>Gunneridae</taxon>
        <taxon>Pentapetalae</taxon>
        <taxon>rosids</taxon>
        <taxon>malvids</taxon>
        <taxon>Malvales</taxon>
        <taxon>Malvaceae</taxon>
        <taxon>Malvoideae</taxon>
        <taxon>Gossypium</taxon>
    </lineage>
</organism>
<sequence length="166" mass="19835">WDQWDNEIKQLFYSNYGDLLYLLDVKVDKRLFRALAKYWNLAYSCFTFGNDVKKRVDIFALSIYGLVIFPKALGHVDEAVSDLFDRLDNRVTPIPAILAETFRSLNLCWRADDIMEEKWMAILQNLQEEDVEWKAYWMVTNEILYQYGDFDWVLYLEFGELVITTR</sequence>
<evidence type="ECO:0000313" key="3">
    <source>
        <dbReference type="Proteomes" id="UP000593577"/>
    </source>
</evidence>
<proteinExistence type="predicted"/>